<dbReference type="Proteomes" id="UP000194127">
    <property type="component" value="Unassembled WGS sequence"/>
</dbReference>
<dbReference type="RefSeq" id="XP_024342216.1">
    <property type="nucleotide sequence ID" value="XM_024477485.1"/>
</dbReference>
<accession>A0A1X6NA87</accession>
<gene>
    <name evidence="2" type="ORF">POSPLADRAFT_1039084</name>
</gene>
<evidence type="ECO:0000313" key="2">
    <source>
        <dbReference type="EMBL" id="OSX65422.1"/>
    </source>
</evidence>
<organism evidence="2 3">
    <name type="scientific">Postia placenta MAD-698-R-SB12</name>
    <dbReference type="NCBI Taxonomy" id="670580"/>
    <lineage>
        <taxon>Eukaryota</taxon>
        <taxon>Fungi</taxon>
        <taxon>Dikarya</taxon>
        <taxon>Basidiomycota</taxon>
        <taxon>Agaricomycotina</taxon>
        <taxon>Agaricomycetes</taxon>
        <taxon>Polyporales</taxon>
        <taxon>Adustoporiaceae</taxon>
        <taxon>Rhodonia</taxon>
    </lineage>
</organism>
<reference evidence="2 3" key="1">
    <citation type="submission" date="2017-04" db="EMBL/GenBank/DDBJ databases">
        <title>Genome Sequence of the Model Brown-Rot Fungus Postia placenta SB12.</title>
        <authorList>
            <consortium name="DOE Joint Genome Institute"/>
            <person name="Gaskell J."/>
            <person name="Kersten P."/>
            <person name="Larrondo L.F."/>
            <person name="Canessa P."/>
            <person name="Martinez D."/>
            <person name="Hibbett D."/>
            <person name="Schmoll M."/>
            <person name="Kubicek C.P."/>
            <person name="Martinez A.T."/>
            <person name="Yadav J."/>
            <person name="Master E."/>
            <person name="Magnuson J.K."/>
            <person name="James T."/>
            <person name="Yaver D."/>
            <person name="Berka R."/>
            <person name="Labutti K."/>
            <person name="Lipzen A."/>
            <person name="Aerts A."/>
            <person name="Barry K."/>
            <person name="Henrissat B."/>
            <person name="Blanchette R."/>
            <person name="Grigoriev I."/>
            <person name="Cullen D."/>
        </authorList>
    </citation>
    <scope>NUCLEOTIDE SEQUENCE [LARGE SCALE GENOMIC DNA]</scope>
    <source>
        <strain evidence="2 3">MAD-698-R-SB12</strain>
    </source>
</reference>
<sequence length="94" mass="10522">MRLERVASVGDTRNETQAHSHERRLGEVGSVGRRGGRQQGTLDKRHRMIAYAHIRARLPASNAQQPFSSKLPRHRTTSHHLATEIIAIVVVRAA</sequence>
<keyword evidence="3" id="KW-1185">Reference proteome</keyword>
<proteinExistence type="predicted"/>
<protein>
    <submittedName>
        <fullName evidence="2">Uncharacterized protein</fullName>
    </submittedName>
</protein>
<feature type="region of interest" description="Disordered" evidence="1">
    <location>
        <begin position="1"/>
        <end position="45"/>
    </location>
</feature>
<dbReference type="EMBL" id="KZ110593">
    <property type="protein sequence ID" value="OSX65422.1"/>
    <property type="molecule type" value="Genomic_DNA"/>
</dbReference>
<feature type="compositionally biased region" description="Basic and acidic residues" evidence="1">
    <location>
        <begin position="12"/>
        <end position="26"/>
    </location>
</feature>
<evidence type="ECO:0000313" key="3">
    <source>
        <dbReference type="Proteomes" id="UP000194127"/>
    </source>
</evidence>
<name>A0A1X6NA87_9APHY</name>
<evidence type="ECO:0000256" key="1">
    <source>
        <dbReference type="SAM" id="MobiDB-lite"/>
    </source>
</evidence>
<dbReference type="GeneID" id="36322435"/>
<dbReference type="AlphaFoldDB" id="A0A1X6NA87"/>